<reference evidence="1 2" key="1">
    <citation type="journal article" date="2020" name="Nat. Food">
        <title>A phased Vanilla planifolia genome enables genetic improvement of flavour and production.</title>
        <authorList>
            <person name="Hasing T."/>
            <person name="Tang H."/>
            <person name="Brym M."/>
            <person name="Khazi F."/>
            <person name="Huang T."/>
            <person name="Chambers A.H."/>
        </authorList>
    </citation>
    <scope>NUCLEOTIDE SEQUENCE [LARGE SCALE GENOMIC DNA]</scope>
    <source>
        <tissue evidence="1">Leaf</tissue>
    </source>
</reference>
<sequence length="115" mass="13175">MPPPTSSSRCCWASLLSLCTRRFGRLKISLVRRRRRDLEAGMLPLERLGGPCLRHNLLPVFLIRNEVIEWGSYVTFILSSKLELDGTNLIKSPQLFYEIPMDVLTKIMPDKGSEK</sequence>
<proteinExistence type="predicted"/>
<organism evidence="1 2">
    <name type="scientific">Vanilla planifolia</name>
    <name type="common">Vanilla</name>
    <dbReference type="NCBI Taxonomy" id="51239"/>
    <lineage>
        <taxon>Eukaryota</taxon>
        <taxon>Viridiplantae</taxon>
        <taxon>Streptophyta</taxon>
        <taxon>Embryophyta</taxon>
        <taxon>Tracheophyta</taxon>
        <taxon>Spermatophyta</taxon>
        <taxon>Magnoliopsida</taxon>
        <taxon>Liliopsida</taxon>
        <taxon>Asparagales</taxon>
        <taxon>Orchidaceae</taxon>
        <taxon>Vanilloideae</taxon>
        <taxon>Vanilleae</taxon>
        <taxon>Vanilla</taxon>
    </lineage>
</organism>
<dbReference type="Proteomes" id="UP000639772">
    <property type="component" value="Chromosome 10"/>
</dbReference>
<name>A0A835UL28_VANPL</name>
<dbReference type="EMBL" id="JADCNM010000010">
    <property type="protein sequence ID" value="KAG0465413.1"/>
    <property type="molecule type" value="Genomic_DNA"/>
</dbReference>
<gene>
    <name evidence="1" type="ORF">HPP92_019577</name>
</gene>
<evidence type="ECO:0000313" key="1">
    <source>
        <dbReference type="EMBL" id="KAG0465413.1"/>
    </source>
</evidence>
<dbReference type="AlphaFoldDB" id="A0A835UL28"/>
<comment type="caution">
    <text evidence="1">The sequence shown here is derived from an EMBL/GenBank/DDBJ whole genome shotgun (WGS) entry which is preliminary data.</text>
</comment>
<accession>A0A835UL28</accession>
<protein>
    <submittedName>
        <fullName evidence="1">Uncharacterized protein</fullName>
    </submittedName>
</protein>
<evidence type="ECO:0000313" key="2">
    <source>
        <dbReference type="Proteomes" id="UP000639772"/>
    </source>
</evidence>